<sequence>MHFQCNKSPSLYQSWHCRLEHPHHETLKNVLNVYNIPLPNKNMFDFCNACYLGKAHRLPSYASNTNYIKPFELVFCDLWGPAPVASSCGYTYFLTCVDAFSLYTWIYPLKLKSHC</sequence>
<gene>
    <name evidence="2" type="ORF">VFH_I105480</name>
</gene>
<keyword evidence="3" id="KW-1185">Reference proteome</keyword>
<evidence type="ECO:0000313" key="2">
    <source>
        <dbReference type="EMBL" id="CAI8593714.1"/>
    </source>
</evidence>
<feature type="domain" description="GAG-pre-integrase" evidence="1">
    <location>
        <begin position="4"/>
        <end position="54"/>
    </location>
</feature>
<protein>
    <recommendedName>
        <fullName evidence="1">GAG-pre-integrase domain-containing protein</fullName>
    </recommendedName>
</protein>
<dbReference type="EMBL" id="OX451735">
    <property type="protein sequence ID" value="CAI8593714.1"/>
    <property type="molecule type" value="Genomic_DNA"/>
</dbReference>
<dbReference type="GO" id="GO:0003676">
    <property type="term" value="F:nucleic acid binding"/>
    <property type="evidence" value="ECO:0007669"/>
    <property type="project" value="InterPro"/>
</dbReference>
<dbReference type="Gene3D" id="3.30.420.10">
    <property type="entry name" value="Ribonuclease H-like superfamily/Ribonuclease H"/>
    <property type="match status" value="1"/>
</dbReference>
<dbReference type="InterPro" id="IPR012337">
    <property type="entry name" value="RNaseH-like_sf"/>
</dbReference>
<dbReference type="Pfam" id="PF13976">
    <property type="entry name" value="gag_pre-integrs"/>
    <property type="match status" value="1"/>
</dbReference>
<dbReference type="SUPFAM" id="SSF53098">
    <property type="entry name" value="Ribonuclease H-like"/>
    <property type="match status" value="1"/>
</dbReference>
<dbReference type="PANTHER" id="PTHR42648:SF26">
    <property type="entry name" value="INTEGRASE CATALYTIC DOMAIN-CONTAINING PROTEIN"/>
    <property type="match status" value="1"/>
</dbReference>
<dbReference type="PANTHER" id="PTHR42648">
    <property type="entry name" value="TRANSPOSASE, PUTATIVE-RELATED"/>
    <property type="match status" value="1"/>
</dbReference>
<evidence type="ECO:0000313" key="3">
    <source>
        <dbReference type="Proteomes" id="UP001157006"/>
    </source>
</evidence>
<evidence type="ECO:0000259" key="1">
    <source>
        <dbReference type="Pfam" id="PF13976"/>
    </source>
</evidence>
<dbReference type="AlphaFoldDB" id="A0AAV0Z614"/>
<dbReference type="InterPro" id="IPR025724">
    <property type="entry name" value="GAG-pre-integrase_dom"/>
</dbReference>
<reference evidence="2 3" key="1">
    <citation type="submission" date="2023-01" db="EMBL/GenBank/DDBJ databases">
        <authorList>
            <person name="Kreplak J."/>
        </authorList>
    </citation>
    <scope>NUCLEOTIDE SEQUENCE [LARGE SCALE GENOMIC DNA]</scope>
</reference>
<name>A0AAV0Z614_VICFA</name>
<organism evidence="2 3">
    <name type="scientific">Vicia faba</name>
    <name type="common">Broad bean</name>
    <name type="synonym">Faba vulgaris</name>
    <dbReference type="NCBI Taxonomy" id="3906"/>
    <lineage>
        <taxon>Eukaryota</taxon>
        <taxon>Viridiplantae</taxon>
        <taxon>Streptophyta</taxon>
        <taxon>Embryophyta</taxon>
        <taxon>Tracheophyta</taxon>
        <taxon>Spermatophyta</taxon>
        <taxon>Magnoliopsida</taxon>
        <taxon>eudicotyledons</taxon>
        <taxon>Gunneridae</taxon>
        <taxon>Pentapetalae</taxon>
        <taxon>rosids</taxon>
        <taxon>fabids</taxon>
        <taxon>Fabales</taxon>
        <taxon>Fabaceae</taxon>
        <taxon>Papilionoideae</taxon>
        <taxon>50 kb inversion clade</taxon>
        <taxon>NPAAA clade</taxon>
        <taxon>Hologalegina</taxon>
        <taxon>IRL clade</taxon>
        <taxon>Fabeae</taxon>
        <taxon>Vicia</taxon>
    </lineage>
</organism>
<proteinExistence type="predicted"/>
<accession>A0AAV0Z614</accession>
<dbReference type="InterPro" id="IPR039537">
    <property type="entry name" value="Retrotran_Ty1/copia-like"/>
</dbReference>
<dbReference type="Proteomes" id="UP001157006">
    <property type="component" value="Chromosome 1S"/>
</dbReference>
<dbReference type="InterPro" id="IPR036397">
    <property type="entry name" value="RNaseH_sf"/>
</dbReference>